<dbReference type="SUPFAM" id="SSF52374">
    <property type="entry name" value="Nucleotidylyl transferase"/>
    <property type="match status" value="1"/>
</dbReference>
<dbReference type="NCBIfam" id="TIGR00435">
    <property type="entry name" value="cysS"/>
    <property type="match status" value="1"/>
</dbReference>
<feature type="domain" description="Cysteinyl-tRNA synthetase class Ia DALR" evidence="14">
    <location>
        <begin position="356"/>
        <end position="423"/>
    </location>
</feature>
<comment type="subunit">
    <text evidence="3 13">Monomer.</text>
</comment>
<evidence type="ECO:0000256" key="5">
    <source>
        <dbReference type="ARBA" id="ARBA00022598"/>
    </source>
</evidence>
<dbReference type="InterPro" id="IPR024909">
    <property type="entry name" value="Cys-tRNA/MSH_ligase"/>
</dbReference>
<evidence type="ECO:0000256" key="7">
    <source>
        <dbReference type="ARBA" id="ARBA00022741"/>
    </source>
</evidence>
<dbReference type="InterPro" id="IPR009080">
    <property type="entry name" value="tRNAsynth_Ia_anticodon-bd"/>
</dbReference>
<keyword evidence="16" id="KW-1185">Reference proteome</keyword>
<comment type="similarity">
    <text evidence="2 13">Belongs to the class-I aminoacyl-tRNA synthetase family.</text>
</comment>
<dbReference type="InterPro" id="IPR015273">
    <property type="entry name" value="Cys-tRNA-synt_Ia_DALR"/>
</dbReference>
<gene>
    <name evidence="13 15" type="primary">cysS</name>
    <name evidence="15" type="ORF">ACFQ4R_09475</name>
</gene>
<evidence type="ECO:0000256" key="1">
    <source>
        <dbReference type="ARBA" id="ARBA00004496"/>
    </source>
</evidence>
<evidence type="ECO:0000256" key="6">
    <source>
        <dbReference type="ARBA" id="ARBA00022723"/>
    </source>
</evidence>
<evidence type="ECO:0000256" key="9">
    <source>
        <dbReference type="ARBA" id="ARBA00022840"/>
    </source>
</evidence>
<keyword evidence="10 13" id="KW-0648">Protein biosynthesis</keyword>
<dbReference type="HAMAP" id="MF_00041">
    <property type="entry name" value="Cys_tRNA_synth"/>
    <property type="match status" value="1"/>
</dbReference>
<dbReference type="Pfam" id="PF09190">
    <property type="entry name" value="DALR_2"/>
    <property type="match status" value="1"/>
</dbReference>
<keyword evidence="5 13" id="KW-0436">Ligase</keyword>
<evidence type="ECO:0000256" key="2">
    <source>
        <dbReference type="ARBA" id="ARBA00005594"/>
    </source>
</evidence>
<comment type="subcellular location">
    <subcellularLocation>
        <location evidence="1 13">Cytoplasm</location>
    </subcellularLocation>
</comment>
<dbReference type="EC" id="6.1.1.16" evidence="13"/>
<dbReference type="Pfam" id="PF01406">
    <property type="entry name" value="tRNA-synt_1e"/>
    <property type="match status" value="1"/>
</dbReference>
<dbReference type="Gene3D" id="3.40.50.620">
    <property type="entry name" value="HUPs"/>
    <property type="match status" value="1"/>
</dbReference>
<dbReference type="InterPro" id="IPR056411">
    <property type="entry name" value="CysS_C"/>
</dbReference>
<dbReference type="SUPFAM" id="SSF47323">
    <property type="entry name" value="Anticodon-binding domain of a subclass of class I aminoacyl-tRNA synthetases"/>
    <property type="match status" value="1"/>
</dbReference>
<proteinExistence type="inferred from homology"/>
<feature type="binding site" evidence="13">
    <location>
        <position position="237"/>
    </location>
    <ligand>
        <name>Zn(2+)</name>
        <dbReference type="ChEBI" id="CHEBI:29105"/>
    </ligand>
</feature>
<keyword evidence="11 13" id="KW-0030">Aminoacyl-tRNA synthetase</keyword>
<evidence type="ECO:0000256" key="11">
    <source>
        <dbReference type="ARBA" id="ARBA00023146"/>
    </source>
</evidence>
<comment type="caution">
    <text evidence="15">The sequence shown here is derived from an EMBL/GenBank/DDBJ whole genome shotgun (WGS) entry which is preliminary data.</text>
</comment>
<dbReference type="InterPro" id="IPR015803">
    <property type="entry name" value="Cys-tRNA-ligase"/>
</dbReference>
<reference evidence="16" key="1">
    <citation type="journal article" date="2019" name="Int. J. Syst. Evol. Microbiol.">
        <title>The Global Catalogue of Microorganisms (GCM) 10K type strain sequencing project: providing services to taxonomists for standard genome sequencing and annotation.</title>
        <authorList>
            <consortium name="The Broad Institute Genomics Platform"/>
            <consortium name="The Broad Institute Genome Sequencing Center for Infectious Disease"/>
            <person name="Wu L."/>
            <person name="Ma J."/>
        </authorList>
    </citation>
    <scope>NUCLEOTIDE SEQUENCE [LARGE SCALE GENOMIC DNA]</scope>
    <source>
        <strain evidence="16">CCM 8937</strain>
    </source>
</reference>
<comment type="catalytic activity">
    <reaction evidence="12 13">
        <text>tRNA(Cys) + L-cysteine + ATP = L-cysteinyl-tRNA(Cys) + AMP + diphosphate</text>
        <dbReference type="Rhea" id="RHEA:17773"/>
        <dbReference type="Rhea" id="RHEA-COMP:9661"/>
        <dbReference type="Rhea" id="RHEA-COMP:9679"/>
        <dbReference type="ChEBI" id="CHEBI:30616"/>
        <dbReference type="ChEBI" id="CHEBI:33019"/>
        <dbReference type="ChEBI" id="CHEBI:35235"/>
        <dbReference type="ChEBI" id="CHEBI:78442"/>
        <dbReference type="ChEBI" id="CHEBI:78517"/>
        <dbReference type="ChEBI" id="CHEBI:456215"/>
        <dbReference type="EC" id="6.1.1.16"/>
    </reaction>
</comment>
<feature type="binding site" evidence="13">
    <location>
        <position position="241"/>
    </location>
    <ligand>
        <name>Zn(2+)</name>
        <dbReference type="ChEBI" id="CHEBI:29105"/>
    </ligand>
</feature>
<keyword evidence="8 13" id="KW-0862">Zinc</keyword>
<keyword evidence="7 13" id="KW-0547">Nucleotide-binding</keyword>
<evidence type="ECO:0000313" key="15">
    <source>
        <dbReference type="EMBL" id="MFD1411813.1"/>
    </source>
</evidence>
<evidence type="ECO:0000256" key="10">
    <source>
        <dbReference type="ARBA" id="ARBA00022917"/>
    </source>
</evidence>
<feature type="binding site" evidence="13">
    <location>
        <position position="274"/>
    </location>
    <ligand>
        <name>ATP</name>
        <dbReference type="ChEBI" id="CHEBI:30616"/>
    </ligand>
</feature>
<keyword evidence="4 13" id="KW-0963">Cytoplasm</keyword>
<dbReference type="EMBL" id="JBHTOH010000088">
    <property type="protein sequence ID" value="MFD1411813.1"/>
    <property type="molecule type" value="Genomic_DNA"/>
</dbReference>
<protein>
    <recommendedName>
        <fullName evidence="13">Cysteine--tRNA ligase</fullName>
        <ecNumber evidence="13">6.1.1.16</ecNumber>
    </recommendedName>
    <alternativeName>
        <fullName evidence="13">Cysteinyl-tRNA synthetase</fullName>
        <shortName evidence="13">CysRS</shortName>
    </alternativeName>
</protein>
<dbReference type="CDD" id="cd00672">
    <property type="entry name" value="CysRS_core"/>
    <property type="match status" value="1"/>
</dbReference>
<feature type="short sequence motif" description="'KMSKS' region" evidence="13">
    <location>
        <begin position="271"/>
        <end position="275"/>
    </location>
</feature>
<dbReference type="RefSeq" id="WP_125649958.1">
    <property type="nucleotide sequence ID" value="NZ_JBHTOH010000088.1"/>
</dbReference>
<evidence type="ECO:0000256" key="8">
    <source>
        <dbReference type="ARBA" id="ARBA00022833"/>
    </source>
</evidence>
<evidence type="ECO:0000256" key="4">
    <source>
        <dbReference type="ARBA" id="ARBA00022490"/>
    </source>
</evidence>
<dbReference type="GO" id="GO:0004817">
    <property type="term" value="F:cysteine-tRNA ligase activity"/>
    <property type="evidence" value="ECO:0007669"/>
    <property type="project" value="UniProtKB-EC"/>
</dbReference>
<dbReference type="InterPro" id="IPR014729">
    <property type="entry name" value="Rossmann-like_a/b/a_fold"/>
</dbReference>
<feature type="binding site" evidence="13">
    <location>
        <position position="28"/>
    </location>
    <ligand>
        <name>Zn(2+)</name>
        <dbReference type="ChEBI" id="CHEBI:29105"/>
    </ligand>
</feature>
<feature type="short sequence motif" description="'HIGH' region" evidence="13">
    <location>
        <begin position="30"/>
        <end position="40"/>
    </location>
</feature>
<evidence type="ECO:0000256" key="12">
    <source>
        <dbReference type="ARBA" id="ARBA00047398"/>
    </source>
</evidence>
<dbReference type="Gene3D" id="1.20.120.1910">
    <property type="entry name" value="Cysteine-tRNA ligase, C-terminal anti-codon recognition domain"/>
    <property type="match status" value="1"/>
</dbReference>
<comment type="cofactor">
    <cofactor evidence="13">
        <name>Zn(2+)</name>
        <dbReference type="ChEBI" id="CHEBI:29105"/>
    </cofactor>
    <text evidence="13">Binds 1 zinc ion per subunit.</text>
</comment>
<dbReference type="SMART" id="SM00840">
    <property type="entry name" value="DALR_2"/>
    <property type="match status" value="1"/>
</dbReference>
<dbReference type="PANTHER" id="PTHR10890:SF3">
    <property type="entry name" value="CYSTEINE--TRNA LIGASE, CYTOPLASMIC"/>
    <property type="match status" value="1"/>
</dbReference>
<dbReference type="InterPro" id="IPR032678">
    <property type="entry name" value="tRNA-synt_1_cat_dom"/>
</dbReference>
<keyword evidence="6 13" id="KW-0479">Metal-binding</keyword>
<accession>A0ABW4BRI1</accession>
<evidence type="ECO:0000259" key="14">
    <source>
        <dbReference type="SMART" id="SM00840"/>
    </source>
</evidence>
<dbReference type="PRINTS" id="PR00983">
    <property type="entry name" value="TRNASYNTHCYS"/>
</dbReference>
<sequence length="468" mass="52639">MLEVFNTLTREKEPFKSIEPGKVRMYVCGPTVYNYIHIGNARSAVAFDTIRRYLEFSGYQVDYISNFTDIGEKLARTATAEKTTVAAVAAKYIAAVNEDSAALNIEPATYHPRATENIKEIIDLVTNLVEQGMAYEVAGDVYFRAKKFPEYGKLSHQPLSELEVGASQRTNSEETARKEDPIDFALWKAAKPGEVFWESPWGPGSPGWHVECSVMAIKYLGKTIDIHGGGEDLTFPHHENEIAQSETFTGQKFANYWLHNGFVTVGTDDEKMSKSLGNFVTAHEALSQFDPQAIRFFMAATHYRRPLRYTEAGLDDALAEIQRFKIARANLLYRRKDAVAGNDVAIDGQRHLFVDQFKTAFDDDFNVQNGLAVIHEYVRFMNKYALNPEIKLDTLMALVQQLDQFVEIYGVDLSQTVGLDAEVADLIVKRNAARAAKDYQTSDEIRDQLTAAGIILEDTAQGTRWRRA</sequence>
<organism evidence="15 16">
    <name type="scientific">Lapidilactobacillus gannanensis</name>
    <dbReference type="NCBI Taxonomy" id="2486002"/>
    <lineage>
        <taxon>Bacteria</taxon>
        <taxon>Bacillati</taxon>
        <taxon>Bacillota</taxon>
        <taxon>Bacilli</taxon>
        <taxon>Lactobacillales</taxon>
        <taxon>Lactobacillaceae</taxon>
        <taxon>Lapidilactobacillus</taxon>
    </lineage>
</organism>
<name>A0ABW4BRI1_9LACO</name>
<dbReference type="Pfam" id="PF23493">
    <property type="entry name" value="CysS_C"/>
    <property type="match status" value="1"/>
</dbReference>
<evidence type="ECO:0000256" key="13">
    <source>
        <dbReference type="HAMAP-Rule" id="MF_00041"/>
    </source>
</evidence>
<dbReference type="Proteomes" id="UP001597191">
    <property type="component" value="Unassembled WGS sequence"/>
</dbReference>
<feature type="binding site" evidence="13">
    <location>
        <position position="212"/>
    </location>
    <ligand>
        <name>Zn(2+)</name>
        <dbReference type="ChEBI" id="CHEBI:29105"/>
    </ligand>
</feature>
<evidence type="ECO:0000313" key="16">
    <source>
        <dbReference type="Proteomes" id="UP001597191"/>
    </source>
</evidence>
<keyword evidence="9 13" id="KW-0067">ATP-binding</keyword>
<dbReference type="PANTHER" id="PTHR10890">
    <property type="entry name" value="CYSTEINYL-TRNA SYNTHETASE"/>
    <property type="match status" value="1"/>
</dbReference>
<evidence type="ECO:0000256" key="3">
    <source>
        <dbReference type="ARBA" id="ARBA00011245"/>
    </source>
</evidence>